<gene>
    <name evidence="1" type="primary">hpf</name>
    <name evidence="1" type="ORF">ACFOS1_20190</name>
</gene>
<evidence type="ECO:0000313" key="1">
    <source>
        <dbReference type="EMBL" id="MFC4029748.1"/>
    </source>
</evidence>
<name>A0ABV8HCG4_9FLAO</name>
<dbReference type="NCBIfam" id="TIGR00741">
    <property type="entry name" value="yfiA"/>
    <property type="match status" value="1"/>
</dbReference>
<dbReference type="Gene3D" id="3.30.160.100">
    <property type="entry name" value="Ribosome hibernation promotion factor-like"/>
    <property type="match status" value="1"/>
</dbReference>
<protein>
    <submittedName>
        <fullName evidence="1">Ribosome hibernation-promoting factor, HPF/YfiA family</fullName>
    </submittedName>
</protein>
<comment type="caution">
    <text evidence="1">The sequence shown here is derived from an EMBL/GenBank/DDBJ whole genome shotgun (WGS) entry which is preliminary data.</text>
</comment>
<dbReference type="RefSeq" id="WP_290231940.1">
    <property type="nucleotide sequence ID" value="NZ_JAUFPZ010000002.1"/>
</dbReference>
<evidence type="ECO:0000313" key="2">
    <source>
        <dbReference type="Proteomes" id="UP001595793"/>
    </source>
</evidence>
<accession>A0ABV8HCG4</accession>
<dbReference type="Pfam" id="PF02482">
    <property type="entry name" value="Ribosomal_S30AE"/>
    <property type="match status" value="1"/>
</dbReference>
<dbReference type="InterPro" id="IPR003489">
    <property type="entry name" value="RHF/RaiA"/>
</dbReference>
<dbReference type="EMBL" id="JBHSAS010000034">
    <property type="protein sequence ID" value="MFC4029748.1"/>
    <property type="molecule type" value="Genomic_DNA"/>
</dbReference>
<keyword evidence="2" id="KW-1185">Reference proteome</keyword>
<sequence>MSKLALLAFLGVLKKINMETIYQFVALSKSERLQNYVNEKLEKLERKYDFITRAEVHFKRNHAEDPKGFICNIKVSIPGPQLFAESNSDSFEAAASQTVKDLDKQLDKKKGQMQTH</sequence>
<dbReference type="InterPro" id="IPR036567">
    <property type="entry name" value="RHF-like"/>
</dbReference>
<organism evidence="1 2">
    <name type="scientific">Zunongwangia endophytica</name>
    <dbReference type="NCBI Taxonomy" id="1808945"/>
    <lineage>
        <taxon>Bacteria</taxon>
        <taxon>Pseudomonadati</taxon>
        <taxon>Bacteroidota</taxon>
        <taxon>Flavobacteriia</taxon>
        <taxon>Flavobacteriales</taxon>
        <taxon>Flavobacteriaceae</taxon>
        <taxon>Zunongwangia</taxon>
    </lineage>
</organism>
<dbReference type="Proteomes" id="UP001595793">
    <property type="component" value="Unassembled WGS sequence"/>
</dbReference>
<dbReference type="SUPFAM" id="SSF69754">
    <property type="entry name" value="Ribosome binding protein Y (YfiA homologue)"/>
    <property type="match status" value="1"/>
</dbReference>
<proteinExistence type="predicted"/>
<reference evidence="2" key="1">
    <citation type="journal article" date="2019" name="Int. J. Syst. Evol. Microbiol.">
        <title>The Global Catalogue of Microorganisms (GCM) 10K type strain sequencing project: providing services to taxonomists for standard genome sequencing and annotation.</title>
        <authorList>
            <consortium name="The Broad Institute Genomics Platform"/>
            <consortium name="The Broad Institute Genome Sequencing Center for Infectious Disease"/>
            <person name="Wu L."/>
            <person name="Ma J."/>
        </authorList>
    </citation>
    <scope>NUCLEOTIDE SEQUENCE [LARGE SCALE GENOMIC DNA]</scope>
    <source>
        <strain evidence="2">CECT 9128</strain>
    </source>
</reference>